<evidence type="ECO:0000313" key="1">
    <source>
        <dbReference type="EMBL" id="EDL82250.1"/>
    </source>
</evidence>
<accession>A6HVW4</accession>
<organism evidence="1 2">
    <name type="scientific">Rattus norvegicus</name>
    <name type="common">Rat</name>
    <dbReference type="NCBI Taxonomy" id="10116"/>
    <lineage>
        <taxon>Eukaryota</taxon>
        <taxon>Metazoa</taxon>
        <taxon>Chordata</taxon>
        <taxon>Craniata</taxon>
        <taxon>Vertebrata</taxon>
        <taxon>Euteleostomi</taxon>
        <taxon>Mammalia</taxon>
        <taxon>Eutheria</taxon>
        <taxon>Euarchontoglires</taxon>
        <taxon>Glires</taxon>
        <taxon>Rodentia</taxon>
        <taxon>Myomorpha</taxon>
        <taxon>Muroidea</taxon>
        <taxon>Muridae</taxon>
        <taxon>Murinae</taxon>
        <taxon>Rattus</taxon>
    </lineage>
</organism>
<name>A6HVW4_RAT</name>
<gene>
    <name evidence="1" type="primary">Bdh2_predicted</name>
    <name evidence="1" type="ORF">rCG_28435</name>
</gene>
<protein>
    <submittedName>
        <fullName evidence="1">3-hydroxybutyrate dehydrogenase, type 2 (Predicted), isoform CRA_c</fullName>
    </submittedName>
</protein>
<dbReference type="AlphaFoldDB" id="A6HVW4"/>
<dbReference type="EMBL" id="CH473952">
    <property type="protein sequence ID" value="EDL82250.1"/>
    <property type="molecule type" value="Genomic_DNA"/>
</dbReference>
<sequence>MELSLVIGTESFPKQTEDRKVCICRRGRPALRILGLR</sequence>
<evidence type="ECO:0000313" key="2">
    <source>
        <dbReference type="Proteomes" id="UP000234681"/>
    </source>
</evidence>
<reference evidence="2" key="1">
    <citation type="submission" date="2005-09" db="EMBL/GenBank/DDBJ databases">
        <authorList>
            <person name="Mural R.J."/>
            <person name="Li P.W."/>
            <person name="Adams M.D."/>
            <person name="Amanatides P.G."/>
            <person name="Baden-Tillson H."/>
            <person name="Barnstead M."/>
            <person name="Chin S.H."/>
            <person name="Dew I."/>
            <person name="Evans C.A."/>
            <person name="Ferriera S."/>
            <person name="Flanigan M."/>
            <person name="Fosler C."/>
            <person name="Glodek A."/>
            <person name="Gu Z."/>
            <person name="Holt R.A."/>
            <person name="Jennings D."/>
            <person name="Kraft C.L."/>
            <person name="Lu F."/>
            <person name="Nguyen T."/>
            <person name="Nusskern D.R."/>
            <person name="Pfannkoch C.M."/>
            <person name="Sitter C."/>
            <person name="Sutton G.G."/>
            <person name="Venter J.C."/>
            <person name="Wang Z."/>
            <person name="Woodage T."/>
            <person name="Zheng X.H."/>
            <person name="Zhong F."/>
        </authorList>
    </citation>
    <scope>NUCLEOTIDE SEQUENCE [LARGE SCALE GENOMIC DNA]</scope>
    <source>
        <strain>BN</strain>
        <strain evidence="2">Sprague-Dawley</strain>
    </source>
</reference>
<proteinExistence type="predicted"/>
<dbReference type="Proteomes" id="UP000234681">
    <property type="component" value="Chromosome 2"/>
</dbReference>